<keyword evidence="2" id="KW-0472">Membrane</keyword>
<gene>
    <name evidence="4" type="ORF">BCR33DRAFT_858426</name>
</gene>
<dbReference type="Proteomes" id="UP000193642">
    <property type="component" value="Unassembled WGS sequence"/>
</dbReference>
<keyword evidence="2" id="KW-0812">Transmembrane</keyword>
<keyword evidence="2" id="KW-1133">Transmembrane helix</keyword>
<sequence>MTNGDGFGWMRIVVVLGLLNCFYSYFLRYGPVFHWQHKMFGLYAQPLVGVYGTTEPGYENLKTIMHKGLKNGEDLGSQFTAYVDGNLVADIAGGFTTTHYKTRYRPYHLQQVFSCSKFVTSTVFLHLANTNRINLSDPISKHWPEFSHGNKSHVTIQHLLQHRSGVAFLDKERIPTPEDLLNLDLLASKIAGQPHNFNGTQVSAYHAVTRGWYLNEIARRVTGLTVREIMYTEIMPLLNKNHPDSPFEFHYGIPDGPADLVESLGVRVAPLDSASYIYKIFHAIAPNSFLSLFGHLKVDPALINAYFFKDTESSKSLIGSGPDFKGREAEFPWSYNDAVLRRSQSPSFNVLTNSRSLAWLAEVVRRSAEGGEAAMLAKEVYGFGYKENRVTEVDRVLLGNITFTQCGMGVFRDGFGPSKAGAGVEFVGWTGAGGSVVFFSEEFGISLSFTPNFMEFQAVGDQRSWRLIEELVRVVKEKRSKKSIETGEKHKDEDSGRDEL</sequence>
<evidence type="ECO:0000313" key="4">
    <source>
        <dbReference type="EMBL" id="ORY27593.1"/>
    </source>
</evidence>
<accession>A0A1Y2AYC2</accession>
<evidence type="ECO:0000313" key="5">
    <source>
        <dbReference type="Proteomes" id="UP000193642"/>
    </source>
</evidence>
<dbReference type="InterPro" id="IPR052907">
    <property type="entry name" value="Beta-lactamase/esterase"/>
</dbReference>
<dbReference type="PANTHER" id="PTHR43319">
    <property type="entry name" value="BETA-LACTAMASE-RELATED"/>
    <property type="match status" value="1"/>
</dbReference>
<evidence type="ECO:0000256" key="2">
    <source>
        <dbReference type="SAM" id="Phobius"/>
    </source>
</evidence>
<protein>
    <submittedName>
        <fullName evidence="4">Beta-lactamase/transpeptidase-like protein</fullName>
    </submittedName>
</protein>
<evidence type="ECO:0000259" key="3">
    <source>
        <dbReference type="Pfam" id="PF00144"/>
    </source>
</evidence>
<dbReference type="Gene3D" id="3.40.710.10">
    <property type="entry name" value="DD-peptidase/beta-lactamase superfamily"/>
    <property type="match status" value="1"/>
</dbReference>
<dbReference type="InterPro" id="IPR001466">
    <property type="entry name" value="Beta-lactam-related"/>
</dbReference>
<dbReference type="EMBL" id="MCGO01000101">
    <property type="protein sequence ID" value="ORY27593.1"/>
    <property type="molecule type" value="Genomic_DNA"/>
</dbReference>
<reference evidence="4 5" key="1">
    <citation type="submission" date="2016-07" db="EMBL/GenBank/DDBJ databases">
        <title>Pervasive Adenine N6-methylation of Active Genes in Fungi.</title>
        <authorList>
            <consortium name="DOE Joint Genome Institute"/>
            <person name="Mondo S.J."/>
            <person name="Dannebaum R.O."/>
            <person name="Kuo R.C."/>
            <person name="Labutti K."/>
            <person name="Haridas S."/>
            <person name="Kuo A."/>
            <person name="Salamov A."/>
            <person name="Ahrendt S.R."/>
            <person name="Lipzen A."/>
            <person name="Sullivan W."/>
            <person name="Andreopoulos W.B."/>
            <person name="Clum A."/>
            <person name="Lindquist E."/>
            <person name="Daum C."/>
            <person name="Ramamoorthy G.K."/>
            <person name="Gryganskyi A."/>
            <person name="Culley D."/>
            <person name="Magnuson J.K."/>
            <person name="James T.Y."/>
            <person name="O'Malley M.A."/>
            <person name="Stajich J.E."/>
            <person name="Spatafora J.W."/>
            <person name="Visel A."/>
            <person name="Grigoriev I.V."/>
        </authorList>
    </citation>
    <scope>NUCLEOTIDE SEQUENCE [LARGE SCALE GENOMIC DNA]</scope>
    <source>
        <strain evidence="4 5">JEL800</strain>
    </source>
</reference>
<dbReference type="InterPro" id="IPR012338">
    <property type="entry name" value="Beta-lactam/transpept-like"/>
</dbReference>
<name>A0A1Y2AYC2_9FUNG</name>
<feature type="domain" description="Beta-lactamase-related" evidence="3">
    <location>
        <begin position="73"/>
        <end position="454"/>
    </location>
</feature>
<dbReference type="PANTHER" id="PTHR43319:SF3">
    <property type="entry name" value="BETA-LACTAMASE-RELATED DOMAIN-CONTAINING PROTEIN"/>
    <property type="match status" value="1"/>
</dbReference>
<dbReference type="OrthoDB" id="5946976at2759"/>
<proteinExistence type="predicted"/>
<feature type="region of interest" description="Disordered" evidence="1">
    <location>
        <begin position="477"/>
        <end position="500"/>
    </location>
</feature>
<keyword evidence="5" id="KW-1185">Reference proteome</keyword>
<dbReference type="SUPFAM" id="SSF56601">
    <property type="entry name" value="beta-lactamase/transpeptidase-like"/>
    <property type="match status" value="1"/>
</dbReference>
<dbReference type="STRING" id="329046.A0A1Y2AYC2"/>
<dbReference type="Pfam" id="PF00144">
    <property type="entry name" value="Beta-lactamase"/>
    <property type="match status" value="1"/>
</dbReference>
<feature type="transmembrane region" description="Helical" evidence="2">
    <location>
        <begin position="6"/>
        <end position="26"/>
    </location>
</feature>
<evidence type="ECO:0000256" key="1">
    <source>
        <dbReference type="SAM" id="MobiDB-lite"/>
    </source>
</evidence>
<comment type="caution">
    <text evidence="4">The sequence shown here is derived from an EMBL/GenBank/DDBJ whole genome shotgun (WGS) entry which is preliminary data.</text>
</comment>
<dbReference type="AlphaFoldDB" id="A0A1Y2AYC2"/>
<organism evidence="4 5">
    <name type="scientific">Rhizoclosmatium globosum</name>
    <dbReference type="NCBI Taxonomy" id="329046"/>
    <lineage>
        <taxon>Eukaryota</taxon>
        <taxon>Fungi</taxon>
        <taxon>Fungi incertae sedis</taxon>
        <taxon>Chytridiomycota</taxon>
        <taxon>Chytridiomycota incertae sedis</taxon>
        <taxon>Chytridiomycetes</taxon>
        <taxon>Chytridiales</taxon>
        <taxon>Chytriomycetaceae</taxon>
        <taxon>Rhizoclosmatium</taxon>
    </lineage>
</organism>